<dbReference type="Proteomes" id="UP000321578">
    <property type="component" value="Unassembled WGS sequence"/>
</dbReference>
<keyword evidence="1" id="KW-1133">Transmembrane helix</keyword>
<evidence type="ECO:0000256" key="1">
    <source>
        <dbReference type="SAM" id="Phobius"/>
    </source>
</evidence>
<name>A0A5C6Z9C8_9FLAO</name>
<organism evidence="3 4">
    <name type="scientific">Subsaximicrobium wynnwilliamsii</name>
    <dbReference type="NCBI Taxonomy" id="291179"/>
    <lineage>
        <taxon>Bacteria</taxon>
        <taxon>Pseudomonadati</taxon>
        <taxon>Bacteroidota</taxon>
        <taxon>Flavobacteriia</taxon>
        <taxon>Flavobacteriales</taxon>
        <taxon>Flavobacteriaceae</taxon>
        <taxon>Subsaximicrobium</taxon>
    </lineage>
</organism>
<dbReference type="EMBL" id="VORO01000136">
    <property type="protein sequence ID" value="TXD85737.1"/>
    <property type="molecule type" value="Genomic_DNA"/>
</dbReference>
<proteinExistence type="predicted"/>
<feature type="non-terminal residue" evidence="3">
    <location>
        <position position="182"/>
    </location>
</feature>
<keyword evidence="1" id="KW-0472">Membrane</keyword>
<keyword evidence="4" id="KW-1185">Reference proteome</keyword>
<protein>
    <recommendedName>
        <fullName evidence="2">GRAM domain-containing protein</fullName>
    </recommendedName>
</protein>
<dbReference type="InterPro" id="IPR004182">
    <property type="entry name" value="GRAM"/>
</dbReference>
<dbReference type="AlphaFoldDB" id="A0A5C6Z9C8"/>
<evidence type="ECO:0000259" key="2">
    <source>
        <dbReference type="Pfam" id="PF02893"/>
    </source>
</evidence>
<feature type="domain" description="GRAM" evidence="2">
    <location>
        <begin position="76"/>
        <end position="162"/>
    </location>
</feature>
<dbReference type="Pfam" id="PF02893">
    <property type="entry name" value="GRAM"/>
    <property type="match status" value="1"/>
</dbReference>
<evidence type="ECO:0000313" key="4">
    <source>
        <dbReference type="Proteomes" id="UP000321578"/>
    </source>
</evidence>
<comment type="caution">
    <text evidence="3">The sequence shown here is derived from an EMBL/GenBank/DDBJ whole genome shotgun (WGS) entry which is preliminary data.</text>
</comment>
<keyword evidence="1" id="KW-0812">Transmembrane</keyword>
<dbReference type="Gene3D" id="2.30.29.30">
    <property type="entry name" value="Pleckstrin-homology domain (PH domain)/Phosphotyrosine-binding domain (PTB)"/>
    <property type="match status" value="1"/>
</dbReference>
<reference evidence="3 4" key="1">
    <citation type="submission" date="2019-08" db="EMBL/GenBank/DDBJ databases">
        <title>Genomes of Subsaximicrobium wynnwilliamsii strains.</title>
        <authorList>
            <person name="Bowman J.P."/>
        </authorList>
    </citation>
    <scope>NUCLEOTIDE SEQUENCE [LARGE SCALE GENOMIC DNA]</scope>
    <source>
        <strain evidence="3 4">2-80-2</strain>
    </source>
</reference>
<dbReference type="InterPro" id="IPR011993">
    <property type="entry name" value="PH-like_dom_sf"/>
</dbReference>
<feature type="transmembrane region" description="Helical" evidence="1">
    <location>
        <begin position="12"/>
        <end position="30"/>
    </location>
</feature>
<evidence type="ECO:0000313" key="3">
    <source>
        <dbReference type="EMBL" id="TXD85737.1"/>
    </source>
</evidence>
<sequence length="182" mass="20846">MIKLNWKFRIVSAILTGLLFVGIMCLMDYLLGGEFQSMNSYLFQGIFFGIFMGIGFPYVTQKFGTKFTSKIGKNIKPELTQDENVEIEGPANLFRGMEGVGGKLFLTNKKVVFKSHEINIQKGQTDILYENITEIIKRKTAKIIDNGIRIKTNGGNEFDFVVNEREKWIEKLNEKITHYNTV</sequence>
<gene>
    <name evidence="3" type="ORF">ESY86_20820</name>
</gene>
<feature type="transmembrane region" description="Helical" evidence="1">
    <location>
        <begin position="42"/>
        <end position="60"/>
    </location>
</feature>
<accession>A0A5C6Z9C8</accession>